<comment type="caution">
    <text evidence="2">The sequence shown here is derived from an EMBL/GenBank/DDBJ whole genome shotgun (WGS) entry which is preliminary data.</text>
</comment>
<reference evidence="2 3" key="1">
    <citation type="submission" date="2017-11" db="EMBL/GenBank/DDBJ databases">
        <title>De novo assembly and phasing of dikaryotic genomes from two isolates of Puccinia coronata f. sp. avenae, the causal agent of oat crown rust.</title>
        <authorList>
            <person name="Miller M.E."/>
            <person name="Zhang Y."/>
            <person name="Omidvar V."/>
            <person name="Sperschneider J."/>
            <person name="Schwessinger B."/>
            <person name="Raley C."/>
            <person name="Palmer J.M."/>
            <person name="Garnica D."/>
            <person name="Upadhyaya N."/>
            <person name="Rathjen J."/>
            <person name="Taylor J.M."/>
            <person name="Park R.F."/>
            <person name="Dodds P.N."/>
            <person name="Hirsch C.D."/>
            <person name="Kianian S.F."/>
            <person name="Figueroa M."/>
        </authorList>
    </citation>
    <scope>NUCLEOTIDE SEQUENCE [LARGE SCALE GENOMIC DNA]</scope>
    <source>
        <strain evidence="2">12SD80</strain>
    </source>
</reference>
<feature type="region of interest" description="Disordered" evidence="1">
    <location>
        <begin position="1"/>
        <end position="37"/>
    </location>
</feature>
<evidence type="ECO:0000313" key="3">
    <source>
        <dbReference type="Proteomes" id="UP000235392"/>
    </source>
</evidence>
<evidence type="ECO:0008006" key="4">
    <source>
        <dbReference type="Google" id="ProtNLM"/>
    </source>
</evidence>
<sequence length="106" mass="12297">MVNTSDMEEDELATSPPDQASLKRTGNRLPLPDENDLSMPEFLTFCKIPRRNRKIWKLLDRHEFHHWSAFQGVTKLELRRLGFAFGAVQLLHAGLIRYEKFLASSN</sequence>
<dbReference type="Proteomes" id="UP000235392">
    <property type="component" value="Unassembled WGS sequence"/>
</dbReference>
<evidence type="ECO:0000256" key="1">
    <source>
        <dbReference type="SAM" id="MobiDB-lite"/>
    </source>
</evidence>
<dbReference type="EMBL" id="PGCI01000086">
    <property type="protein sequence ID" value="PLW41757.1"/>
    <property type="molecule type" value="Genomic_DNA"/>
</dbReference>
<dbReference type="AlphaFoldDB" id="A0A2N5UVR5"/>
<evidence type="ECO:0000313" key="2">
    <source>
        <dbReference type="EMBL" id="PLW41757.1"/>
    </source>
</evidence>
<name>A0A2N5UVR5_9BASI</name>
<gene>
    <name evidence="2" type="ORF">PCASD_05647</name>
</gene>
<accession>A0A2N5UVR5</accession>
<feature type="compositionally biased region" description="Acidic residues" evidence="1">
    <location>
        <begin position="1"/>
        <end position="12"/>
    </location>
</feature>
<proteinExistence type="predicted"/>
<organism evidence="2 3">
    <name type="scientific">Puccinia coronata f. sp. avenae</name>
    <dbReference type="NCBI Taxonomy" id="200324"/>
    <lineage>
        <taxon>Eukaryota</taxon>
        <taxon>Fungi</taxon>
        <taxon>Dikarya</taxon>
        <taxon>Basidiomycota</taxon>
        <taxon>Pucciniomycotina</taxon>
        <taxon>Pucciniomycetes</taxon>
        <taxon>Pucciniales</taxon>
        <taxon>Pucciniaceae</taxon>
        <taxon>Puccinia</taxon>
    </lineage>
</organism>
<protein>
    <recommendedName>
        <fullName evidence="4">SAM domain-containing protein</fullName>
    </recommendedName>
</protein>